<dbReference type="EMBL" id="DSOL01000149">
    <property type="protein sequence ID" value="HEN28064.1"/>
    <property type="molecule type" value="Genomic_DNA"/>
</dbReference>
<keyword evidence="1" id="KW-0812">Transmembrane</keyword>
<keyword evidence="1" id="KW-1133">Transmembrane helix</keyword>
<dbReference type="Pfam" id="PF03334">
    <property type="entry name" value="PhaG_MnhG_YufB"/>
    <property type="match status" value="1"/>
</dbReference>
<dbReference type="NCBIfam" id="TIGR01300">
    <property type="entry name" value="CPA3_mnhG_phaG"/>
    <property type="match status" value="1"/>
</dbReference>
<dbReference type="InterPro" id="IPR005133">
    <property type="entry name" value="PhaG_MnhG_YufB"/>
</dbReference>
<proteinExistence type="predicted"/>
<sequence>MIRLIIGEVFLILGGIFVFLSSLGLIRMPDVYNRMQTSTKAVTLGAILSITGIGIIEPAWLVKCLLIVLFLLFTNPISAHSIGRASYIRGVKLWDKSVVDKFSEYVKENKNE</sequence>
<protein>
    <submittedName>
        <fullName evidence="2">Monovalent cation/H(+) antiporter subunit G</fullName>
    </submittedName>
</protein>
<dbReference type="AlphaFoldDB" id="A0A7C2K3K2"/>
<dbReference type="EMBL" id="DTDJ01000024">
    <property type="protein sequence ID" value="HGL17312.1"/>
    <property type="molecule type" value="Genomic_DNA"/>
</dbReference>
<evidence type="ECO:0000256" key="1">
    <source>
        <dbReference type="SAM" id="Phobius"/>
    </source>
</evidence>
<keyword evidence="1" id="KW-0472">Membrane</keyword>
<comment type="caution">
    <text evidence="2">The sequence shown here is derived from an EMBL/GenBank/DDBJ whole genome shotgun (WGS) entry which is preliminary data.</text>
</comment>
<evidence type="ECO:0000313" key="2">
    <source>
        <dbReference type="EMBL" id="HEN28064.1"/>
    </source>
</evidence>
<dbReference type="PANTHER" id="PTHR34703:SF1">
    <property type="entry name" value="ANTIPORTER SUBUNIT MNHG2-RELATED"/>
    <property type="match status" value="1"/>
</dbReference>
<dbReference type="GO" id="GO:0015385">
    <property type="term" value="F:sodium:proton antiporter activity"/>
    <property type="evidence" value="ECO:0007669"/>
    <property type="project" value="TreeGrafter"/>
</dbReference>
<name>A0A7C2K3K2_UNCW3</name>
<feature type="transmembrane region" description="Helical" evidence="1">
    <location>
        <begin position="46"/>
        <end position="74"/>
    </location>
</feature>
<organism evidence="2">
    <name type="scientific">candidate division WOR-3 bacterium</name>
    <dbReference type="NCBI Taxonomy" id="2052148"/>
    <lineage>
        <taxon>Bacteria</taxon>
        <taxon>Bacteria division WOR-3</taxon>
    </lineage>
</organism>
<feature type="transmembrane region" description="Helical" evidence="1">
    <location>
        <begin position="5"/>
        <end position="26"/>
    </location>
</feature>
<accession>A0A7C2K3K2</accession>
<dbReference type="NCBIfam" id="NF009314">
    <property type="entry name" value="PRK12674.1-2"/>
    <property type="match status" value="1"/>
</dbReference>
<reference evidence="2" key="1">
    <citation type="journal article" date="2020" name="mSystems">
        <title>Genome- and Community-Level Interaction Insights into Carbon Utilization and Element Cycling Functions of Hydrothermarchaeota in Hydrothermal Sediment.</title>
        <authorList>
            <person name="Zhou Z."/>
            <person name="Liu Y."/>
            <person name="Xu W."/>
            <person name="Pan J."/>
            <person name="Luo Z.H."/>
            <person name="Li M."/>
        </authorList>
    </citation>
    <scope>NUCLEOTIDE SEQUENCE [LARGE SCALE GENOMIC DNA]</scope>
    <source>
        <strain evidence="2">SpSt-34</strain>
        <strain evidence="3">SpSt-69</strain>
    </source>
</reference>
<evidence type="ECO:0000313" key="3">
    <source>
        <dbReference type="EMBL" id="HGL17312.1"/>
    </source>
</evidence>
<gene>
    <name evidence="2" type="ORF">ENQ77_05315</name>
    <name evidence="3" type="ORF">ENU66_03130</name>
</gene>
<dbReference type="PANTHER" id="PTHR34703">
    <property type="entry name" value="ANTIPORTER SUBUNIT MNHG2-RELATED"/>
    <property type="match status" value="1"/>
</dbReference>